<dbReference type="EC" id="2.7.13.3" evidence="2"/>
<dbReference type="CDD" id="cd00075">
    <property type="entry name" value="HATPase"/>
    <property type="match status" value="1"/>
</dbReference>
<dbReference type="Proteomes" id="UP001589896">
    <property type="component" value="Unassembled WGS sequence"/>
</dbReference>
<dbReference type="SMART" id="SM00388">
    <property type="entry name" value="HisKA"/>
    <property type="match status" value="1"/>
</dbReference>
<dbReference type="Gene3D" id="6.10.250.690">
    <property type="match status" value="1"/>
</dbReference>
<comment type="catalytic activity">
    <reaction evidence="1">
        <text>ATP + protein L-histidine = ADP + protein N-phospho-L-histidine.</text>
        <dbReference type="EC" id="2.7.13.3"/>
    </reaction>
</comment>
<dbReference type="InterPro" id="IPR011006">
    <property type="entry name" value="CheY-like_superfamily"/>
</dbReference>
<dbReference type="EMBL" id="JBHLTG010000003">
    <property type="protein sequence ID" value="MFC0679399.1"/>
    <property type="molecule type" value="Genomic_DNA"/>
</dbReference>
<keyword evidence="3 4" id="KW-0597">Phosphoprotein</keyword>
<dbReference type="SUPFAM" id="SSF55785">
    <property type="entry name" value="PYP-like sensor domain (PAS domain)"/>
    <property type="match status" value="1"/>
</dbReference>
<organism evidence="8 9">
    <name type="scientific">Lysobacter korlensis</name>
    <dbReference type="NCBI Taxonomy" id="553636"/>
    <lineage>
        <taxon>Bacteria</taxon>
        <taxon>Pseudomonadati</taxon>
        <taxon>Pseudomonadota</taxon>
        <taxon>Gammaproteobacteria</taxon>
        <taxon>Lysobacterales</taxon>
        <taxon>Lysobacteraceae</taxon>
        <taxon>Lysobacter</taxon>
    </lineage>
</organism>
<dbReference type="Gene3D" id="3.30.565.10">
    <property type="entry name" value="Histidine kinase-like ATPase, C-terminal domain"/>
    <property type="match status" value="1"/>
</dbReference>
<dbReference type="SUPFAM" id="SSF47384">
    <property type="entry name" value="Homodimeric domain of signal transducing histidine kinase"/>
    <property type="match status" value="1"/>
</dbReference>
<dbReference type="SUPFAM" id="SSF52172">
    <property type="entry name" value="CheY-like"/>
    <property type="match status" value="2"/>
</dbReference>
<accession>A0ABV6RQZ6</accession>
<evidence type="ECO:0000259" key="5">
    <source>
        <dbReference type="PROSITE" id="PS50109"/>
    </source>
</evidence>
<evidence type="ECO:0000256" key="4">
    <source>
        <dbReference type="PROSITE-ProRule" id="PRU00169"/>
    </source>
</evidence>
<feature type="modified residue" description="4-aspartylphosphate" evidence="4">
    <location>
        <position position="564"/>
    </location>
</feature>
<comment type="caution">
    <text evidence="8">The sequence shown here is derived from an EMBL/GenBank/DDBJ whole genome shotgun (WGS) entry which is preliminary data.</text>
</comment>
<proteinExistence type="predicted"/>
<dbReference type="InterPro" id="IPR036890">
    <property type="entry name" value="HATPase_C_sf"/>
</dbReference>
<gene>
    <name evidence="8" type="ORF">ACFFGH_16305</name>
</gene>
<protein>
    <recommendedName>
        <fullName evidence="2">histidine kinase</fullName>
        <ecNumber evidence="2">2.7.13.3</ecNumber>
    </recommendedName>
</protein>
<dbReference type="Gene3D" id="3.30.450.20">
    <property type="entry name" value="PAS domain"/>
    <property type="match status" value="1"/>
</dbReference>
<dbReference type="PROSITE" id="PS50109">
    <property type="entry name" value="HIS_KIN"/>
    <property type="match status" value="1"/>
</dbReference>
<dbReference type="NCBIfam" id="TIGR00229">
    <property type="entry name" value="sensory_box"/>
    <property type="match status" value="1"/>
</dbReference>
<dbReference type="CDD" id="cd17574">
    <property type="entry name" value="REC_OmpR"/>
    <property type="match status" value="1"/>
</dbReference>
<dbReference type="CDD" id="cd00082">
    <property type="entry name" value="HisKA"/>
    <property type="match status" value="1"/>
</dbReference>
<feature type="domain" description="PAS" evidence="7">
    <location>
        <begin position="137"/>
        <end position="178"/>
    </location>
</feature>
<dbReference type="InterPro" id="IPR004358">
    <property type="entry name" value="Sig_transdc_His_kin-like_C"/>
</dbReference>
<dbReference type="PANTHER" id="PTHR43547">
    <property type="entry name" value="TWO-COMPONENT HISTIDINE KINASE"/>
    <property type="match status" value="1"/>
</dbReference>
<dbReference type="PROSITE" id="PS50112">
    <property type="entry name" value="PAS"/>
    <property type="match status" value="1"/>
</dbReference>
<evidence type="ECO:0000256" key="3">
    <source>
        <dbReference type="ARBA" id="ARBA00022553"/>
    </source>
</evidence>
<dbReference type="InterPro" id="IPR001789">
    <property type="entry name" value="Sig_transdc_resp-reg_receiver"/>
</dbReference>
<evidence type="ECO:0000256" key="1">
    <source>
        <dbReference type="ARBA" id="ARBA00000085"/>
    </source>
</evidence>
<dbReference type="RefSeq" id="WP_386670117.1">
    <property type="nucleotide sequence ID" value="NZ_JBHLTG010000003.1"/>
</dbReference>
<dbReference type="InterPro" id="IPR036097">
    <property type="entry name" value="HisK_dim/P_sf"/>
</dbReference>
<sequence length="637" mass="68391">MIGQIQTDRPVLVVDDTNSTRYSTVRVLRAAGAEVLEATTGEQALELAPGCGAIVLDVNLPDIDGFEVCRQLRASAMNTRVPVIHLTAQRMRDEDKIRGLEAGADAYLTHPADPGVLVATINALLRARAAEDSEMRSRARFEAMFRTAPVGIALVDATGALLESNAEMLRIFGLESDDGDVWPELQRLVHGILETCGKRCNRDASSVTTTAEIGRTVHLDCRVTSLADEIRLLLVVDVTLRQQLEAEREALLLRERDARQHAEAANRAKDSFLALLSHELRNPLAPISSAAHLLQMAPADEAVVARASGVITRQVGHMKELVDDLMDVSRVTRGLVELEMTPLELGPVLETAVEQVRPMIQARAHAFEINAPEAPVFVSGDRTRLIQVVANLLNNAAKYTPDGGRLRLELGTEEEKAVVRVVDNGVGIPRELLPRVFDLFTQAERTPDRSQGGLGVGLALVKSVVQLHGGKVEASSEGELCGSVFTVRLPLSHAPDEAPAPKTAPEAGAAALGVMLVDDNADAATTLAEVLRMAGHEVRVERDPIAALQVAGSSDAAYDVFVLDIGLPGMSGYELLGQLKSDPRWNHAAFVALTGYGQDSDHELSRVAGFDCHLVKPVTADQLLKSINACVAGNRAG</sequence>
<dbReference type="Pfam" id="PF13188">
    <property type="entry name" value="PAS_8"/>
    <property type="match status" value="1"/>
</dbReference>
<evidence type="ECO:0000313" key="8">
    <source>
        <dbReference type="EMBL" id="MFC0679399.1"/>
    </source>
</evidence>
<dbReference type="Gene3D" id="1.10.287.130">
    <property type="match status" value="1"/>
</dbReference>
<dbReference type="InterPro" id="IPR003661">
    <property type="entry name" value="HisK_dim/P_dom"/>
</dbReference>
<dbReference type="Pfam" id="PF00072">
    <property type="entry name" value="Response_reg"/>
    <property type="match status" value="2"/>
</dbReference>
<evidence type="ECO:0000256" key="2">
    <source>
        <dbReference type="ARBA" id="ARBA00012438"/>
    </source>
</evidence>
<name>A0ABV6RQZ6_9GAMM</name>
<dbReference type="Gene3D" id="3.40.50.2300">
    <property type="match status" value="2"/>
</dbReference>
<feature type="domain" description="Response regulatory" evidence="6">
    <location>
        <begin position="513"/>
        <end position="631"/>
    </location>
</feature>
<dbReference type="InterPro" id="IPR000014">
    <property type="entry name" value="PAS"/>
</dbReference>
<dbReference type="InterPro" id="IPR005467">
    <property type="entry name" value="His_kinase_dom"/>
</dbReference>
<dbReference type="PROSITE" id="PS50110">
    <property type="entry name" value="RESPONSE_REGULATORY"/>
    <property type="match status" value="2"/>
</dbReference>
<dbReference type="InterPro" id="IPR035965">
    <property type="entry name" value="PAS-like_dom_sf"/>
</dbReference>
<evidence type="ECO:0000259" key="7">
    <source>
        <dbReference type="PROSITE" id="PS50112"/>
    </source>
</evidence>
<dbReference type="Pfam" id="PF02518">
    <property type="entry name" value="HATPase_c"/>
    <property type="match status" value="1"/>
</dbReference>
<dbReference type="InterPro" id="IPR003594">
    <property type="entry name" value="HATPase_dom"/>
</dbReference>
<dbReference type="SUPFAM" id="SSF55874">
    <property type="entry name" value="ATPase domain of HSP90 chaperone/DNA topoisomerase II/histidine kinase"/>
    <property type="match status" value="1"/>
</dbReference>
<dbReference type="PRINTS" id="PR00344">
    <property type="entry name" value="BCTRLSENSOR"/>
</dbReference>
<feature type="domain" description="Histidine kinase" evidence="5">
    <location>
        <begin position="275"/>
        <end position="493"/>
    </location>
</feature>
<feature type="modified residue" description="4-aspartylphosphate" evidence="4">
    <location>
        <position position="57"/>
    </location>
</feature>
<dbReference type="SMART" id="SM00387">
    <property type="entry name" value="HATPase_c"/>
    <property type="match status" value="1"/>
</dbReference>
<evidence type="ECO:0000259" key="6">
    <source>
        <dbReference type="PROSITE" id="PS50110"/>
    </source>
</evidence>
<dbReference type="PANTHER" id="PTHR43547:SF2">
    <property type="entry name" value="HYBRID SIGNAL TRANSDUCTION HISTIDINE KINASE C"/>
    <property type="match status" value="1"/>
</dbReference>
<dbReference type="Pfam" id="PF00512">
    <property type="entry name" value="HisKA"/>
    <property type="match status" value="1"/>
</dbReference>
<reference evidence="8 9" key="1">
    <citation type="submission" date="2024-09" db="EMBL/GenBank/DDBJ databases">
        <authorList>
            <person name="Sun Q."/>
            <person name="Mori K."/>
        </authorList>
    </citation>
    <scope>NUCLEOTIDE SEQUENCE [LARGE SCALE GENOMIC DNA]</scope>
    <source>
        <strain evidence="8 9">KCTC 23076</strain>
    </source>
</reference>
<dbReference type="SMART" id="SM00448">
    <property type="entry name" value="REC"/>
    <property type="match status" value="2"/>
</dbReference>
<keyword evidence="9" id="KW-1185">Reference proteome</keyword>
<feature type="domain" description="Response regulatory" evidence="6">
    <location>
        <begin position="10"/>
        <end position="125"/>
    </location>
</feature>
<evidence type="ECO:0000313" key="9">
    <source>
        <dbReference type="Proteomes" id="UP001589896"/>
    </source>
</evidence>